<dbReference type="NCBIfam" id="TIGR04178">
    <property type="entry name" value="exo_archaeo"/>
    <property type="match status" value="1"/>
</dbReference>
<dbReference type="AlphaFoldDB" id="D7DNX1"/>
<keyword evidence="7 8" id="KW-0472">Membrane</keyword>
<dbReference type="InterPro" id="IPR026392">
    <property type="entry name" value="Exo/Archaeosortase_dom"/>
</dbReference>
<dbReference type="GO" id="GO:0008233">
    <property type="term" value="F:peptidase activity"/>
    <property type="evidence" value="ECO:0007669"/>
    <property type="project" value="UniProtKB-KW"/>
</dbReference>
<evidence type="ECO:0000256" key="4">
    <source>
        <dbReference type="ARBA" id="ARBA00022692"/>
    </source>
</evidence>
<dbReference type="GO" id="GO:0005886">
    <property type="term" value="C:plasma membrane"/>
    <property type="evidence" value="ECO:0007669"/>
    <property type="project" value="UniProtKB-SubCell"/>
</dbReference>
<evidence type="ECO:0000313" key="9">
    <source>
        <dbReference type="EMBL" id="ADI29138.1"/>
    </source>
</evidence>
<feature type="transmembrane region" description="Helical" evidence="8">
    <location>
        <begin position="52"/>
        <end position="67"/>
    </location>
</feature>
<dbReference type="InterPro" id="IPR019127">
    <property type="entry name" value="Exosortase"/>
</dbReference>
<dbReference type="InterPro" id="IPR017544">
    <property type="entry name" value="Exosortase-2"/>
</dbReference>
<feature type="transmembrane region" description="Helical" evidence="8">
    <location>
        <begin position="79"/>
        <end position="97"/>
    </location>
</feature>
<dbReference type="EMBL" id="CP002056">
    <property type="protein sequence ID" value="ADI29138.1"/>
    <property type="molecule type" value="Genomic_DNA"/>
</dbReference>
<sequence precursor="true">MLNPSENFRQASFLKLTNHILRWLPVIVGLLILYTPTVQFLSDNLWNTEDQAHGPIILFVVFYLFWQKRQVFLQEKNDFKPILGGTLLLLGLLMYAVGHSQEILLFEIGSLVPILTGVTLLTLGVSSFNQLWFAIFFTIFMIPLPSVVVDLLTNPLKQYISLLAEVILYQLGYPIARSGVTISIGYYQLLVANACSGLHSMFSLSALGFLYLYLMQYKNWSRNLLIIASILPIAFLANLIRVITLILVTYYYGDEVGQGFVHKFAGMLLFATSLMFIFLFDSVIGKLSFFKDKQSAQTVSNSI</sequence>
<reference evidence="9 10" key="2">
    <citation type="journal article" date="2011" name="J. Bacteriol.">
        <title>Genomes of three methylotrophs from a single niche uncover genetic and metabolic divergence of Methylophilaceae.</title>
        <authorList>
            <person name="Lapidus A."/>
            <person name="Clum A."/>
            <person name="Labutti K."/>
            <person name="Kaluzhnaya M.G."/>
            <person name="Lim S."/>
            <person name="Beck D.A."/>
            <person name="Glavina Del Rio T."/>
            <person name="Nolan M."/>
            <person name="Mavromatis K."/>
            <person name="Huntemann M."/>
            <person name="Lucas S."/>
            <person name="Lidstrom M.E."/>
            <person name="Ivanova N."/>
            <person name="Chistoserdova L."/>
        </authorList>
    </citation>
    <scope>NUCLEOTIDE SEQUENCE [LARGE SCALE GENOMIC DNA]</scope>
    <source>
        <strain evidence="9 10">301</strain>
    </source>
</reference>
<evidence type="ECO:0000256" key="2">
    <source>
        <dbReference type="ARBA" id="ARBA00022475"/>
    </source>
</evidence>
<keyword evidence="6 8" id="KW-1133">Transmembrane helix</keyword>
<feature type="transmembrane region" description="Helical" evidence="8">
    <location>
        <begin position="264"/>
        <end position="284"/>
    </location>
</feature>
<dbReference type="GO" id="GO:0006508">
    <property type="term" value="P:proteolysis"/>
    <property type="evidence" value="ECO:0007669"/>
    <property type="project" value="UniProtKB-KW"/>
</dbReference>
<name>D7DNX1_METV0</name>
<accession>D7DNX1</accession>
<dbReference type="RefSeq" id="WP_013147454.1">
    <property type="nucleotide sequence ID" value="NC_014207.1"/>
</dbReference>
<proteinExistence type="predicted"/>
<dbReference type="Pfam" id="PF09721">
    <property type="entry name" value="Exosortase_EpsH"/>
    <property type="match status" value="1"/>
</dbReference>
<dbReference type="eggNOG" id="COG1269">
    <property type="taxonomic scope" value="Bacteria"/>
</dbReference>
<evidence type="ECO:0000256" key="3">
    <source>
        <dbReference type="ARBA" id="ARBA00022670"/>
    </source>
</evidence>
<evidence type="ECO:0000256" key="5">
    <source>
        <dbReference type="ARBA" id="ARBA00022801"/>
    </source>
</evidence>
<evidence type="ECO:0000256" key="1">
    <source>
        <dbReference type="ARBA" id="ARBA00004651"/>
    </source>
</evidence>
<dbReference type="InterPro" id="IPR013426">
    <property type="entry name" value="EpsH-like"/>
</dbReference>
<evidence type="ECO:0000256" key="7">
    <source>
        <dbReference type="ARBA" id="ARBA00023136"/>
    </source>
</evidence>
<dbReference type="Proteomes" id="UP000000383">
    <property type="component" value="Chromosome"/>
</dbReference>
<feature type="transmembrane region" description="Helical" evidence="8">
    <location>
        <begin position="224"/>
        <end position="252"/>
    </location>
</feature>
<protein>
    <submittedName>
        <fullName evidence="9">Exosortase 2</fullName>
    </submittedName>
</protein>
<evidence type="ECO:0000256" key="6">
    <source>
        <dbReference type="ARBA" id="ARBA00022989"/>
    </source>
</evidence>
<evidence type="ECO:0000313" key="10">
    <source>
        <dbReference type="Proteomes" id="UP000000383"/>
    </source>
</evidence>
<feature type="transmembrane region" description="Helical" evidence="8">
    <location>
        <begin position="188"/>
        <end position="212"/>
    </location>
</feature>
<dbReference type="NCBIfam" id="TIGR03113">
    <property type="entry name" value="exosort_XrtB"/>
    <property type="match status" value="1"/>
</dbReference>
<keyword evidence="5" id="KW-0378">Hydrolase</keyword>
<comment type="subcellular location">
    <subcellularLocation>
        <location evidence="1">Cell membrane</location>
        <topology evidence="1">Multi-pass membrane protein</topology>
    </subcellularLocation>
</comment>
<dbReference type="STRING" id="666681.M301_0754"/>
<organism evidence="9 10">
    <name type="scientific">Methylotenera versatilis (strain 301)</name>
    <dbReference type="NCBI Taxonomy" id="666681"/>
    <lineage>
        <taxon>Bacteria</taxon>
        <taxon>Pseudomonadati</taxon>
        <taxon>Pseudomonadota</taxon>
        <taxon>Betaproteobacteria</taxon>
        <taxon>Nitrosomonadales</taxon>
        <taxon>Methylophilaceae</taxon>
        <taxon>Methylotenera</taxon>
    </lineage>
</organism>
<keyword evidence="3" id="KW-0645">Protease</keyword>
<keyword evidence="2" id="KW-1003">Cell membrane</keyword>
<reference evidence="10" key="1">
    <citation type="submission" date="2010-05" db="EMBL/GenBank/DDBJ databases">
        <title>Complete sequence of Methylotenera sp. 301.</title>
        <authorList>
            <person name="Lucas S."/>
            <person name="Copeland A."/>
            <person name="Lapidus A."/>
            <person name="Cheng J.-F."/>
            <person name="Bruce D."/>
            <person name="Goodwin L."/>
            <person name="Pitluck S."/>
            <person name="Clum A."/>
            <person name="Land M."/>
            <person name="Hauser L."/>
            <person name="Kyrpides N."/>
            <person name="Ivanova N."/>
            <person name="Chistoservova L."/>
            <person name="Kalyuzhnaya M."/>
            <person name="Woyke T."/>
        </authorList>
    </citation>
    <scope>NUCLEOTIDE SEQUENCE [LARGE SCALE GENOMIC DNA]</scope>
    <source>
        <strain evidence="10">301</strain>
    </source>
</reference>
<evidence type="ECO:0000256" key="8">
    <source>
        <dbReference type="SAM" id="Phobius"/>
    </source>
</evidence>
<dbReference type="HOGENOM" id="CLU_065975_1_0_4"/>
<dbReference type="NCBIfam" id="TIGR02602">
    <property type="entry name" value="8TM_EpsH"/>
    <property type="match status" value="1"/>
</dbReference>
<keyword evidence="4 8" id="KW-0812">Transmembrane</keyword>
<feature type="transmembrane region" description="Helical" evidence="8">
    <location>
        <begin position="104"/>
        <end position="125"/>
    </location>
</feature>
<gene>
    <name evidence="9" type="ordered locus">M301_0754</name>
</gene>
<keyword evidence="10" id="KW-1185">Reference proteome</keyword>
<feature type="transmembrane region" description="Helical" evidence="8">
    <location>
        <begin position="20"/>
        <end position="40"/>
    </location>
</feature>
<dbReference type="KEGG" id="meh:M301_0754"/>
<feature type="transmembrane region" description="Helical" evidence="8">
    <location>
        <begin position="131"/>
        <end position="152"/>
    </location>
</feature>